<gene>
    <name evidence="1" type="ORF">FHR75_004428</name>
</gene>
<evidence type="ECO:0000313" key="1">
    <source>
        <dbReference type="EMBL" id="MBB2903585.1"/>
    </source>
</evidence>
<comment type="caution">
    <text evidence="1">The sequence shown here is derived from an EMBL/GenBank/DDBJ whole genome shotgun (WGS) entry which is preliminary data.</text>
</comment>
<evidence type="ECO:0000313" key="2">
    <source>
        <dbReference type="Proteomes" id="UP000533269"/>
    </source>
</evidence>
<sequence>QLMQVLTAAVDEVAGGQLADDATALCLDWHPGGAAGPSAAA</sequence>
<accession>A0A7W4XZQ6</accession>
<dbReference type="AlphaFoldDB" id="A0A7W4XZQ6"/>
<protein>
    <submittedName>
        <fullName evidence="1">Uncharacterized protein</fullName>
    </submittedName>
</protein>
<organism evidence="1 2">
    <name type="scientific">Kineococcus radiotolerans</name>
    <dbReference type="NCBI Taxonomy" id="131568"/>
    <lineage>
        <taxon>Bacteria</taxon>
        <taxon>Bacillati</taxon>
        <taxon>Actinomycetota</taxon>
        <taxon>Actinomycetes</taxon>
        <taxon>Kineosporiales</taxon>
        <taxon>Kineosporiaceae</taxon>
        <taxon>Kineococcus</taxon>
    </lineage>
</organism>
<name>A0A7W4XZQ6_KINRA</name>
<feature type="non-terminal residue" evidence="1">
    <location>
        <position position="1"/>
    </location>
</feature>
<reference evidence="1 2" key="2">
    <citation type="submission" date="2020-08" db="EMBL/GenBank/DDBJ databases">
        <authorList>
            <person name="Partida-Martinez L."/>
            <person name="Huntemann M."/>
            <person name="Clum A."/>
            <person name="Wang J."/>
            <person name="Palaniappan K."/>
            <person name="Ritter S."/>
            <person name="Chen I.-M."/>
            <person name="Stamatis D."/>
            <person name="Reddy T."/>
            <person name="O'Malley R."/>
            <person name="Daum C."/>
            <person name="Shapiro N."/>
            <person name="Ivanova N."/>
            <person name="Kyrpides N."/>
            <person name="Woyke T."/>
        </authorList>
    </citation>
    <scope>NUCLEOTIDE SEQUENCE [LARGE SCALE GENOMIC DNA]</scope>
    <source>
        <strain evidence="1 2">AS2.23</strain>
    </source>
</reference>
<proteinExistence type="predicted"/>
<dbReference type="EMBL" id="JACHVY010000011">
    <property type="protein sequence ID" value="MBB2903585.1"/>
    <property type="molecule type" value="Genomic_DNA"/>
</dbReference>
<dbReference type="Proteomes" id="UP000533269">
    <property type="component" value="Unassembled WGS sequence"/>
</dbReference>
<reference evidence="1 2" key="1">
    <citation type="submission" date="2020-08" db="EMBL/GenBank/DDBJ databases">
        <title>The Agave Microbiome: Exploring the role of microbial communities in plant adaptations to desert environments.</title>
        <authorList>
            <person name="Partida-Martinez L.P."/>
        </authorList>
    </citation>
    <scope>NUCLEOTIDE SEQUENCE [LARGE SCALE GENOMIC DNA]</scope>
    <source>
        <strain evidence="1 2">AS2.23</strain>
    </source>
</reference>